<evidence type="ECO:0000256" key="3">
    <source>
        <dbReference type="ARBA" id="ARBA00023277"/>
    </source>
</evidence>
<name>A0A1F7IDC3_9BACT</name>
<dbReference type="AlphaFoldDB" id="A0A1F7IDC3"/>
<evidence type="ECO:0000256" key="5">
    <source>
        <dbReference type="PIRSR" id="PIRSR000808-3"/>
    </source>
</evidence>
<dbReference type="PANTHER" id="PTHR42763:SF2">
    <property type="entry name" value="ADP-GLUCOSE PHOSPHORYLASE"/>
    <property type="match status" value="1"/>
</dbReference>
<keyword evidence="3" id="KW-0119">Carbohydrate metabolism</keyword>
<evidence type="ECO:0000313" key="8">
    <source>
        <dbReference type="Proteomes" id="UP000179270"/>
    </source>
</evidence>
<feature type="binding site" evidence="5">
    <location>
        <position position="37"/>
    </location>
    <ligand>
        <name>Zn(2+)</name>
        <dbReference type="ChEBI" id="CHEBI:29105"/>
    </ligand>
</feature>
<reference evidence="7 8" key="1">
    <citation type="journal article" date="2016" name="Nat. Commun.">
        <title>Thousands of microbial genomes shed light on interconnected biogeochemical processes in an aquifer system.</title>
        <authorList>
            <person name="Anantharaman K."/>
            <person name="Brown C.T."/>
            <person name="Hug L.A."/>
            <person name="Sharon I."/>
            <person name="Castelle C.J."/>
            <person name="Probst A.J."/>
            <person name="Thomas B.C."/>
            <person name="Singh A."/>
            <person name="Wilkins M.J."/>
            <person name="Karaoz U."/>
            <person name="Brodie E.L."/>
            <person name="Williams K.H."/>
            <person name="Hubbard S.S."/>
            <person name="Banfield J.F."/>
        </authorList>
    </citation>
    <scope>NUCLEOTIDE SEQUENCE [LARGE SCALE GENOMIC DNA]</scope>
</reference>
<keyword evidence="2" id="KW-0548">Nucleotidyltransferase</keyword>
<dbReference type="InterPro" id="IPR036265">
    <property type="entry name" value="HIT-like_sf"/>
</dbReference>
<comment type="caution">
    <text evidence="7">The sequence shown here is derived from an EMBL/GenBank/DDBJ whole genome shotgun (WGS) entry which is preliminary data.</text>
</comment>
<dbReference type="STRING" id="1802055.A3A74_03415"/>
<evidence type="ECO:0000256" key="1">
    <source>
        <dbReference type="ARBA" id="ARBA00022679"/>
    </source>
</evidence>
<dbReference type="Proteomes" id="UP000179270">
    <property type="component" value="Unassembled WGS sequence"/>
</dbReference>
<dbReference type="Gene3D" id="3.30.428.10">
    <property type="entry name" value="HIT-like"/>
    <property type="match status" value="3"/>
</dbReference>
<feature type="binding site" evidence="5">
    <location>
        <position position="136"/>
    </location>
    <ligand>
        <name>Zn(2+)</name>
        <dbReference type="ChEBI" id="CHEBI:29105"/>
    </ligand>
</feature>
<dbReference type="PANTHER" id="PTHR42763">
    <property type="entry name" value="ADP-GLUCOSE PHOSPHORYLASE"/>
    <property type="match status" value="1"/>
</dbReference>
<dbReference type="InterPro" id="IPR001937">
    <property type="entry name" value="GalP_UDPtransf1"/>
</dbReference>
<dbReference type="InterPro" id="IPR005849">
    <property type="entry name" value="GalP_Utransf_N"/>
</dbReference>
<keyword evidence="5" id="KW-0479">Metal-binding</keyword>
<feature type="binding site" evidence="5">
    <location>
        <position position="88"/>
    </location>
    <ligand>
        <name>Zn(2+)</name>
        <dbReference type="ChEBI" id="CHEBI:29105"/>
    </ligand>
</feature>
<feature type="binding site" evidence="5">
    <location>
        <position position="40"/>
    </location>
    <ligand>
        <name>Zn(2+)</name>
        <dbReference type="ChEBI" id="CHEBI:29105"/>
    </ligand>
</feature>
<dbReference type="GO" id="GO:0008108">
    <property type="term" value="F:UDP-glucose:hexose-1-phosphate uridylyltransferase activity"/>
    <property type="evidence" value="ECO:0007669"/>
    <property type="project" value="InterPro"/>
</dbReference>
<dbReference type="Pfam" id="PF01087">
    <property type="entry name" value="GalP_UDP_transf"/>
    <property type="match status" value="1"/>
</dbReference>
<keyword evidence="1" id="KW-0808">Transferase</keyword>
<evidence type="ECO:0000256" key="4">
    <source>
        <dbReference type="PIRSR" id="PIRSR000808-1"/>
    </source>
</evidence>
<dbReference type="InterPro" id="IPR053177">
    <property type="entry name" value="ADP-glucose_phosphorylase"/>
</dbReference>
<dbReference type="EMBL" id="MGAF01000019">
    <property type="protein sequence ID" value="OGK41355.1"/>
    <property type="molecule type" value="Genomic_DNA"/>
</dbReference>
<sequence length="292" mass="34142">MSKYVPDISTHRWVVISPQRGTRPEDHNDKSKEKKICPFCEGNESITPPEVFRFGGGDPNKAGWKVRVVPNKFSITDIHEVIIHSPGHEKDIVEMPLEYTELILTAYRQRYNNYRKKGQVLIFCNHGEHAGESLTHPHSQLVVIPSQINLDTLVREPLNNLVEDNKLFHVYCPDFSQWPYEVWIAPKKTDTFFGDITDIEIKELAEIMLKMLKRLLRIYQKHPISTLVFGYNYYIYHKENWYLRIIPRLIHRAGFELGTGLYVNIVDPLEAALELRGVERRMMGVLKKLKKF</sequence>
<keyword evidence="5" id="KW-0862">Zinc</keyword>
<feature type="active site" description="Tele-UMP-histidine intermediate" evidence="4">
    <location>
        <position position="138"/>
    </location>
</feature>
<comment type="cofactor">
    <cofactor evidence="5">
        <name>Zn(2+)</name>
        <dbReference type="ChEBI" id="CHEBI:29105"/>
    </cofactor>
    <text evidence="5">Binds 1 zinc ion per subunit.</text>
</comment>
<evidence type="ECO:0000259" key="6">
    <source>
        <dbReference type="Pfam" id="PF01087"/>
    </source>
</evidence>
<evidence type="ECO:0000256" key="2">
    <source>
        <dbReference type="ARBA" id="ARBA00022695"/>
    </source>
</evidence>
<dbReference type="GO" id="GO:0006012">
    <property type="term" value="P:galactose metabolic process"/>
    <property type="evidence" value="ECO:0007669"/>
    <property type="project" value="InterPro"/>
</dbReference>
<proteinExistence type="predicted"/>
<accession>A0A1F7IDC3</accession>
<dbReference type="SUPFAM" id="SSF54197">
    <property type="entry name" value="HIT-like"/>
    <property type="match status" value="2"/>
</dbReference>
<protein>
    <recommendedName>
        <fullName evidence="6">Galactose-1-phosphate uridyl transferase N-terminal domain-containing protein</fullName>
    </recommendedName>
</protein>
<organism evidence="7 8">
    <name type="scientific">Candidatus Roizmanbacteria bacterium RIFCSPLOWO2_01_FULL_35_13</name>
    <dbReference type="NCBI Taxonomy" id="1802055"/>
    <lineage>
        <taxon>Bacteria</taxon>
        <taxon>Candidatus Roizmaniibacteriota</taxon>
    </lineage>
</organism>
<dbReference type="PIRSF" id="PIRSF000808">
    <property type="entry name" value="GalT"/>
    <property type="match status" value="1"/>
</dbReference>
<dbReference type="GO" id="GO:0008270">
    <property type="term" value="F:zinc ion binding"/>
    <property type="evidence" value="ECO:0007669"/>
    <property type="project" value="InterPro"/>
</dbReference>
<gene>
    <name evidence="7" type="ORF">A3A74_03415</name>
</gene>
<feature type="domain" description="Galactose-1-phosphate uridyl transferase N-terminal" evidence="6">
    <location>
        <begin position="80"/>
        <end position="141"/>
    </location>
</feature>
<evidence type="ECO:0000313" key="7">
    <source>
        <dbReference type="EMBL" id="OGK41355.1"/>
    </source>
</evidence>